<dbReference type="InterPro" id="IPR027417">
    <property type="entry name" value="P-loop_NTPase"/>
</dbReference>
<sequence>MSVFDKNIAFCHPWRSYQARILSDLEYHLKNKHLHLVAPPGSGKTVLGLEVMLQLNEPTLIVAPTLAIRNQWIERFVGSFLQVSQTPDWISTDIRKPGLVTVTTYQTLHSVLKGEDLEKFFTVFDAVNFKTIILDEAHHLRTSWWQSAITFRDRLSEPNIVALTATPPYDAGQREWNHYIQLCGPIDEEIYVPELIREGDLCPHQDYVYASVPTPEEAGMIAQFHRSVDAFVDRLLSNHEFLDLIEQHPWIRTPEDQLDELLGSPEYYSSMLLYLRNAGSESWKRGIEIIGGDEKDIPEFSLEWLEELLNGLLYKDPFYTEDHLILKAVRLELSRIGAIERRTISLRSSHAIQQTLVKSVTKLNSIEKIVSFEADQLGSALRQVILTDFIHKEDLPTAVDDERPLVRLGVVPIFEKLRKMSGAECRLGILTGSLIVIPATAWRTLSELALRSGIELSAVPLPHDERYLRIEVGADRQKVTALLTEVFTLGEIQVLVGTAALLGEGWDAPAINSLIIASTVGSYMLSNQMRGRAIRTQAGNPGKTAAIWHLVCIQPVMDGGGPDQAALERRFQSLIGLDAELPRISSGIERLHLAGNPDSGKTIEGQNEKTLQRAANRASLQERWQYAVGIAERGE</sequence>
<accession>A0ABU4G0X1</accession>
<dbReference type="CDD" id="cd18785">
    <property type="entry name" value="SF2_C"/>
    <property type="match status" value="1"/>
</dbReference>
<protein>
    <submittedName>
        <fullName evidence="2">DEAD/DEAH box helicase family protein</fullName>
    </submittedName>
</protein>
<evidence type="ECO:0000259" key="1">
    <source>
        <dbReference type="PROSITE" id="PS51192"/>
    </source>
</evidence>
<dbReference type="PROSITE" id="PS51192">
    <property type="entry name" value="HELICASE_ATP_BIND_1"/>
    <property type="match status" value="1"/>
</dbReference>
<dbReference type="InterPro" id="IPR014001">
    <property type="entry name" value="Helicase_ATP-bd"/>
</dbReference>
<dbReference type="PANTHER" id="PTHR47396">
    <property type="entry name" value="TYPE I RESTRICTION ENZYME ECOKI R PROTEIN"/>
    <property type="match status" value="1"/>
</dbReference>
<feature type="domain" description="Helicase ATP-binding" evidence="1">
    <location>
        <begin position="25"/>
        <end position="185"/>
    </location>
</feature>
<reference evidence="2 3" key="1">
    <citation type="submission" date="2023-06" db="EMBL/GenBank/DDBJ databases">
        <title>Sporosarcina sp. nov., isolated from Korean traditional fermented seafood 'Jeotgal'.</title>
        <authorList>
            <person name="Yang A.-I."/>
            <person name="Shin N.-R."/>
        </authorList>
    </citation>
    <scope>NUCLEOTIDE SEQUENCE [LARGE SCALE GENOMIC DNA]</scope>
    <source>
        <strain evidence="2 3">KCTC3840</strain>
    </source>
</reference>
<evidence type="ECO:0000313" key="2">
    <source>
        <dbReference type="EMBL" id="MDW0110616.1"/>
    </source>
</evidence>
<keyword evidence="2" id="KW-0547">Nucleotide-binding</keyword>
<organism evidence="2 3">
    <name type="scientific">Sporosarcina aquimarina</name>
    <dbReference type="NCBI Taxonomy" id="114975"/>
    <lineage>
        <taxon>Bacteria</taxon>
        <taxon>Bacillati</taxon>
        <taxon>Bacillota</taxon>
        <taxon>Bacilli</taxon>
        <taxon>Bacillales</taxon>
        <taxon>Caryophanaceae</taxon>
        <taxon>Sporosarcina</taxon>
    </lineage>
</organism>
<evidence type="ECO:0000313" key="3">
    <source>
        <dbReference type="Proteomes" id="UP001280629"/>
    </source>
</evidence>
<keyword evidence="2" id="KW-0067">ATP-binding</keyword>
<gene>
    <name evidence="2" type="ORF">QT716_11270</name>
</gene>
<dbReference type="PANTHER" id="PTHR47396:SF1">
    <property type="entry name" value="ATP-DEPENDENT HELICASE IRC3-RELATED"/>
    <property type="match status" value="1"/>
</dbReference>
<dbReference type="Proteomes" id="UP001280629">
    <property type="component" value="Unassembled WGS sequence"/>
</dbReference>
<dbReference type="GO" id="GO:0004386">
    <property type="term" value="F:helicase activity"/>
    <property type="evidence" value="ECO:0007669"/>
    <property type="project" value="UniProtKB-KW"/>
</dbReference>
<comment type="caution">
    <text evidence="2">The sequence shown here is derived from an EMBL/GenBank/DDBJ whole genome shotgun (WGS) entry which is preliminary data.</text>
</comment>
<dbReference type="Gene3D" id="3.40.50.300">
    <property type="entry name" value="P-loop containing nucleotide triphosphate hydrolases"/>
    <property type="match status" value="2"/>
</dbReference>
<dbReference type="RefSeq" id="WP_317936174.1">
    <property type="nucleotide sequence ID" value="NZ_JAUBDH010000006.1"/>
</dbReference>
<dbReference type="InterPro" id="IPR050742">
    <property type="entry name" value="Helicase_Restrict-Modif_Enz"/>
</dbReference>
<dbReference type="Pfam" id="PF04851">
    <property type="entry name" value="ResIII"/>
    <property type="match status" value="1"/>
</dbReference>
<keyword evidence="2" id="KW-0347">Helicase</keyword>
<keyword evidence="3" id="KW-1185">Reference proteome</keyword>
<name>A0ABU4G0X1_9BACL</name>
<proteinExistence type="predicted"/>
<dbReference type="InterPro" id="IPR006935">
    <property type="entry name" value="Helicase/UvrB_N"/>
</dbReference>
<dbReference type="SUPFAM" id="SSF52540">
    <property type="entry name" value="P-loop containing nucleoside triphosphate hydrolases"/>
    <property type="match status" value="1"/>
</dbReference>
<dbReference type="EMBL" id="JAUBDH010000006">
    <property type="protein sequence ID" value="MDW0110616.1"/>
    <property type="molecule type" value="Genomic_DNA"/>
</dbReference>
<keyword evidence="2" id="KW-0378">Hydrolase</keyword>
<dbReference type="SMART" id="SM00487">
    <property type="entry name" value="DEXDc"/>
    <property type="match status" value="1"/>
</dbReference>